<dbReference type="Gene3D" id="1.10.540.10">
    <property type="entry name" value="Acyl-CoA dehydrogenase/oxidase, N-terminal domain"/>
    <property type="match status" value="1"/>
</dbReference>
<dbReference type="InterPro" id="IPR037069">
    <property type="entry name" value="AcylCoA_DH/ox_N_sf"/>
</dbReference>
<comment type="cofactor">
    <cofactor evidence="1 6">
        <name>FAD</name>
        <dbReference type="ChEBI" id="CHEBI:57692"/>
    </cofactor>
</comment>
<dbReference type="Proteomes" id="UP000294947">
    <property type="component" value="Unassembled WGS sequence"/>
</dbReference>
<dbReference type="InterPro" id="IPR013786">
    <property type="entry name" value="AcylCoA_DH/ox_N"/>
</dbReference>
<dbReference type="InterPro" id="IPR046373">
    <property type="entry name" value="Acyl-CoA_Oxase/DH_mid-dom_sf"/>
</dbReference>
<protein>
    <submittedName>
        <fullName evidence="10">Acyl-CoA dehydrogenase</fullName>
    </submittedName>
</protein>
<proteinExistence type="inferred from homology"/>
<dbReference type="FunFam" id="2.40.110.10:FF:000009">
    <property type="entry name" value="Acyl-CoA dehydrogenase"/>
    <property type="match status" value="1"/>
</dbReference>
<name>A0A4V2YMS8_9PSEU</name>
<dbReference type="OrthoDB" id="9770681at2"/>
<keyword evidence="3 6" id="KW-0285">Flavoprotein</keyword>
<keyword evidence="4 6" id="KW-0274">FAD</keyword>
<dbReference type="InterPro" id="IPR009075">
    <property type="entry name" value="AcylCo_DH/oxidase_C"/>
</dbReference>
<dbReference type="Gene3D" id="1.20.140.10">
    <property type="entry name" value="Butyryl-CoA Dehydrogenase, subunit A, domain 3"/>
    <property type="match status" value="1"/>
</dbReference>
<dbReference type="SUPFAM" id="SSF56645">
    <property type="entry name" value="Acyl-CoA dehydrogenase NM domain-like"/>
    <property type="match status" value="1"/>
</dbReference>
<dbReference type="InterPro" id="IPR006091">
    <property type="entry name" value="Acyl-CoA_Oxase/DH_mid-dom"/>
</dbReference>
<organism evidence="10 11">
    <name type="scientific">Saccharopolyspora elongata</name>
    <dbReference type="NCBI Taxonomy" id="2530387"/>
    <lineage>
        <taxon>Bacteria</taxon>
        <taxon>Bacillati</taxon>
        <taxon>Actinomycetota</taxon>
        <taxon>Actinomycetes</taxon>
        <taxon>Pseudonocardiales</taxon>
        <taxon>Pseudonocardiaceae</taxon>
        <taxon>Saccharopolyspora</taxon>
    </lineage>
</organism>
<dbReference type="InterPro" id="IPR009100">
    <property type="entry name" value="AcylCoA_DH/oxidase_NM_dom_sf"/>
</dbReference>
<evidence type="ECO:0000256" key="3">
    <source>
        <dbReference type="ARBA" id="ARBA00022630"/>
    </source>
</evidence>
<accession>A0A4V2YMS8</accession>
<dbReference type="FunFam" id="1.10.540.10:FF:000002">
    <property type="entry name" value="Acyl-CoA dehydrogenase FadE19"/>
    <property type="match status" value="1"/>
</dbReference>
<dbReference type="Pfam" id="PF00441">
    <property type="entry name" value="Acyl-CoA_dh_1"/>
    <property type="match status" value="1"/>
</dbReference>
<dbReference type="Gene3D" id="2.40.110.10">
    <property type="entry name" value="Butyryl-CoA Dehydrogenase, subunit A, domain 2"/>
    <property type="match status" value="1"/>
</dbReference>
<dbReference type="PANTHER" id="PTHR43884:SF12">
    <property type="entry name" value="ISOVALERYL-COA DEHYDROGENASE, MITOCHONDRIAL-RELATED"/>
    <property type="match status" value="1"/>
</dbReference>
<sequence>MDFELTDTQVAFREMAAQFVDAEIVPHVREWDRREEVDLGIVRKLGELGFLGLTLPEEYGGVEADMVSYALVIEELGRGDSSVRGIVSVSLGLVSKSIATYGTEEQKQRWLPMLTSGEGLGCFALTEPDAGSDPGSLTTRARRDGEDWVITGQKMFITNGTWAKVALLFARTSDDGGRGITAFLVPTDSPGFTANTVHGKLGLRGQATAELVLDEVRVPDSARLGEVGKGLGIALGALTKGRISVAAGAVGVAQAALSAATRYAGERVQFGKPIAARQLVQELLADSAVEVEAARLLTLRAASLAERGVSRQELTTASSMAKLHASETAVRVSNNALQVFGGYGFIDEYPVGKYVRDARVLTLYEGTSQVQKLIIGRALTGVDALI</sequence>
<dbReference type="EMBL" id="SMKW01000015">
    <property type="protein sequence ID" value="TDD51687.1"/>
    <property type="molecule type" value="Genomic_DNA"/>
</dbReference>
<gene>
    <name evidence="10" type="ORF">E1288_14025</name>
</gene>
<evidence type="ECO:0000256" key="1">
    <source>
        <dbReference type="ARBA" id="ARBA00001974"/>
    </source>
</evidence>
<dbReference type="AlphaFoldDB" id="A0A4V2YMS8"/>
<dbReference type="PIRSF" id="PIRSF016578">
    <property type="entry name" value="HsaA"/>
    <property type="match status" value="1"/>
</dbReference>
<keyword evidence="11" id="KW-1185">Reference proteome</keyword>
<dbReference type="RefSeq" id="WP_132485058.1">
    <property type="nucleotide sequence ID" value="NZ_SMKW01000015.1"/>
</dbReference>
<dbReference type="GO" id="GO:0003995">
    <property type="term" value="F:acyl-CoA dehydrogenase activity"/>
    <property type="evidence" value="ECO:0007669"/>
    <property type="project" value="InterPro"/>
</dbReference>
<reference evidence="10 11" key="1">
    <citation type="submission" date="2019-03" db="EMBL/GenBank/DDBJ databases">
        <title>Draft genome sequences of novel Actinobacteria.</title>
        <authorList>
            <person name="Sahin N."/>
            <person name="Ay H."/>
            <person name="Saygin H."/>
        </authorList>
    </citation>
    <scope>NUCLEOTIDE SEQUENCE [LARGE SCALE GENOMIC DNA]</scope>
    <source>
        <strain evidence="10 11">7K502</strain>
    </source>
</reference>
<feature type="domain" description="Acyl-CoA oxidase/dehydrogenase middle" evidence="8">
    <location>
        <begin position="122"/>
        <end position="216"/>
    </location>
</feature>
<dbReference type="SUPFAM" id="SSF47203">
    <property type="entry name" value="Acyl-CoA dehydrogenase C-terminal domain-like"/>
    <property type="match status" value="1"/>
</dbReference>
<evidence type="ECO:0000259" key="9">
    <source>
        <dbReference type="Pfam" id="PF02771"/>
    </source>
</evidence>
<dbReference type="InterPro" id="IPR036250">
    <property type="entry name" value="AcylCo_DH-like_C"/>
</dbReference>
<dbReference type="Pfam" id="PF02770">
    <property type="entry name" value="Acyl-CoA_dh_M"/>
    <property type="match status" value="1"/>
</dbReference>
<dbReference type="PANTHER" id="PTHR43884">
    <property type="entry name" value="ACYL-COA DEHYDROGENASE"/>
    <property type="match status" value="1"/>
</dbReference>
<evidence type="ECO:0000256" key="5">
    <source>
        <dbReference type="ARBA" id="ARBA00023002"/>
    </source>
</evidence>
<evidence type="ECO:0000259" key="7">
    <source>
        <dbReference type="Pfam" id="PF00441"/>
    </source>
</evidence>
<dbReference type="GO" id="GO:0050660">
    <property type="term" value="F:flavin adenine dinucleotide binding"/>
    <property type="evidence" value="ECO:0007669"/>
    <property type="project" value="InterPro"/>
</dbReference>
<feature type="domain" description="Acyl-CoA dehydrogenase/oxidase C-terminal" evidence="7">
    <location>
        <begin position="228"/>
        <end position="379"/>
    </location>
</feature>
<evidence type="ECO:0000256" key="2">
    <source>
        <dbReference type="ARBA" id="ARBA00009347"/>
    </source>
</evidence>
<evidence type="ECO:0000256" key="6">
    <source>
        <dbReference type="RuleBase" id="RU362125"/>
    </source>
</evidence>
<dbReference type="PROSITE" id="PS00073">
    <property type="entry name" value="ACYL_COA_DH_2"/>
    <property type="match status" value="1"/>
</dbReference>
<dbReference type="FunFam" id="1.20.140.10:FF:000004">
    <property type="entry name" value="Acyl-CoA dehydrogenase FadE25"/>
    <property type="match status" value="1"/>
</dbReference>
<dbReference type="Pfam" id="PF02771">
    <property type="entry name" value="Acyl-CoA_dh_N"/>
    <property type="match status" value="1"/>
</dbReference>
<feature type="domain" description="Acyl-CoA dehydrogenase/oxidase N-terminal" evidence="9">
    <location>
        <begin position="6"/>
        <end position="118"/>
    </location>
</feature>
<keyword evidence="5 6" id="KW-0560">Oxidoreductase</keyword>
<evidence type="ECO:0000313" key="11">
    <source>
        <dbReference type="Proteomes" id="UP000294947"/>
    </source>
</evidence>
<dbReference type="InterPro" id="IPR006089">
    <property type="entry name" value="Acyl-CoA_DH_CS"/>
</dbReference>
<comment type="similarity">
    <text evidence="2 6">Belongs to the acyl-CoA dehydrogenase family.</text>
</comment>
<evidence type="ECO:0000259" key="8">
    <source>
        <dbReference type="Pfam" id="PF02770"/>
    </source>
</evidence>
<dbReference type="PROSITE" id="PS00072">
    <property type="entry name" value="ACYL_COA_DH_1"/>
    <property type="match status" value="1"/>
</dbReference>
<evidence type="ECO:0000256" key="4">
    <source>
        <dbReference type="ARBA" id="ARBA00022827"/>
    </source>
</evidence>
<comment type="caution">
    <text evidence="10">The sequence shown here is derived from an EMBL/GenBank/DDBJ whole genome shotgun (WGS) entry which is preliminary data.</text>
</comment>
<evidence type="ECO:0000313" key="10">
    <source>
        <dbReference type="EMBL" id="TDD51687.1"/>
    </source>
</evidence>